<reference evidence="12" key="1">
    <citation type="submission" date="2016-10" db="EMBL/GenBank/DDBJ databases">
        <authorList>
            <person name="Varghese N."/>
            <person name="Submissions S."/>
        </authorList>
    </citation>
    <scope>NUCLEOTIDE SEQUENCE [LARGE SCALE GENOMIC DNA]</scope>
    <source>
        <strain evidence="12">CGMCC 1.11014</strain>
    </source>
</reference>
<evidence type="ECO:0000256" key="5">
    <source>
        <dbReference type="ARBA" id="ARBA00022801"/>
    </source>
</evidence>
<keyword evidence="4 9" id="KW-0547">Nucleotide-binding</keyword>
<keyword evidence="2 9" id="KW-0686">Riboflavin biosynthesis</keyword>
<feature type="binding site" evidence="9">
    <location>
        <position position="54"/>
    </location>
    <ligand>
        <name>Zn(2+)</name>
        <dbReference type="ChEBI" id="CHEBI:29105"/>
        <note>catalytic</note>
    </ligand>
</feature>
<dbReference type="PANTHER" id="PTHR21327">
    <property type="entry name" value="GTP CYCLOHYDROLASE II-RELATED"/>
    <property type="match status" value="1"/>
</dbReference>
<dbReference type="Pfam" id="PF00925">
    <property type="entry name" value="GTP_cyclohydro2"/>
    <property type="match status" value="1"/>
</dbReference>
<evidence type="ECO:0000256" key="2">
    <source>
        <dbReference type="ARBA" id="ARBA00022619"/>
    </source>
</evidence>
<evidence type="ECO:0000256" key="4">
    <source>
        <dbReference type="ARBA" id="ARBA00022741"/>
    </source>
</evidence>
<gene>
    <name evidence="9" type="primary">ribA</name>
    <name evidence="11" type="ORF">SAMN05216552_102130</name>
</gene>
<keyword evidence="3 9" id="KW-0479">Metal-binding</keyword>
<dbReference type="EC" id="3.5.4.25" evidence="9"/>
<accession>A0A1I7KYS7</accession>
<dbReference type="InterPro" id="IPR032677">
    <property type="entry name" value="GTP_cyclohydro_II"/>
</dbReference>
<feature type="binding site" evidence="9">
    <location>
        <position position="149"/>
    </location>
    <ligand>
        <name>GTP</name>
        <dbReference type="ChEBI" id="CHEBI:37565"/>
    </ligand>
</feature>
<dbReference type="PANTHER" id="PTHR21327:SF18">
    <property type="entry name" value="3,4-DIHYDROXY-2-BUTANONE 4-PHOSPHATE SYNTHASE"/>
    <property type="match status" value="1"/>
</dbReference>
<dbReference type="UniPathway" id="UPA00275">
    <property type="reaction ID" value="UER00400"/>
</dbReference>
<feature type="active site" description="Proton acceptor" evidence="9">
    <location>
        <position position="126"/>
    </location>
</feature>
<comment type="similarity">
    <text evidence="9">Belongs to the GTP cyclohydrolase II family.</text>
</comment>
<name>A0A1I7KYS7_9BURK</name>
<dbReference type="GO" id="GO:0005829">
    <property type="term" value="C:cytosol"/>
    <property type="evidence" value="ECO:0007669"/>
    <property type="project" value="TreeGrafter"/>
</dbReference>
<feature type="binding site" evidence="9">
    <location>
        <position position="154"/>
    </location>
    <ligand>
        <name>GTP</name>
        <dbReference type="ChEBI" id="CHEBI:37565"/>
    </ligand>
</feature>
<evidence type="ECO:0000256" key="7">
    <source>
        <dbReference type="ARBA" id="ARBA00023134"/>
    </source>
</evidence>
<dbReference type="Proteomes" id="UP000199391">
    <property type="component" value="Unassembled WGS sequence"/>
</dbReference>
<dbReference type="GO" id="GO:0005525">
    <property type="term" value="F:GTP binding"/>
    <property type="evidence" value="ECO:0007669"/>
    <property type="project" value="UniProtKB-KW"/>
</dbReference>
<evidence type="ECO:0000256" key="6">
    <source>
        <dbReference type="ARBA" id="ARBA00022833"/>
    </source>
</evidence>
<comment type="cofactor">
    <cofactor evidence="9">
        <name>Zn(2+)</name>
        <dbReference type="ChEBI" id="CHEBI:29105"/>
    </cofactor>
    <text evidence="9">Binds 1 zinc ion per subunit.</text>
</comment>
<feature type="binding site" evidence="9">
    <location>
        <position position="70"/>
    </location>
    <ligand>
        <name>GTP</name>
        <dbReference type="ChEBI" id="CHEBI:37565"/>
    </ligand>
</feature>
<evidence type="ECO:0000256" key="8">
    <source>
        <dbReference type="ARBA" id="ARBA00049295"/>
    </source>
</evidence>
<feature type="active site" description="Nucleophile" evidence="9">
    <location>
        <position position="128"/>
    </location>
</feature>
<dbReference type="SUPFAM" id="SSF142695">
    <property type="entry name" value="RibA-like"/>
    <property type="match status" value="1"/>
</dbReference>
<proteinExistence type="inferred from homology"/>
<dbReference type="STRING" id="1035707.SAMN05216552_102130"/>
<dbReference type="NCBIfam" id="TIGR00505">
    <property type="entry name" value="ribA"/>
    <property type="match status" value="1"/>
</dbReference>
<dbReference type="FunFam" id="3.40.50.10990:FF:000002">
    <property type="entry name" value="GTP cyclohydrolase-2"/>
    <property type="match status" value="1"/>
</dbReference>
<dbReference type="OrthoDB" id="9793111at2"/>
<evidence type="ECO:0000256" key="3">
    <source>
        <dbReference type="ARBA" id="ARBA00022723"/>
    </source>
</evidence>
<keyword evidence="12" id="KW-1185">Reference proteome</keyword>
<keyword evidence="5 9" id="KW-0378">Hydrolase</keyword>
<dbReference type="GO" id="GO:0009231">
    <property type="term" value="P:riboflavin biosynthetic process"/>
    <property type="evidence" value="ECO:0007669"/>
    <property type="project" value="UniProtKB-UniRule"/>
</dbReference>
<dbReference type="Gene3D" id="3.40.50.10990">
    <property type="entry name" value="GTP cyclohydrolase II"/>
    <property type="match status" value="1"/>
</dbReference>
<comment type="function">
    <text evidence="9">Catalyzes the conversion of GTP to 2,5-diamino-6-ribosylamino-4(3H)-pyrimidinone 5'-phosphate (DARP), formate and pyrophosphate.</text>
</comment>
<protein>
    <recommendedName>
        <fullName evidence="9">GTP cyclohydrolase-2</fullName>
        <ecNumber evidence="9">3.5.4.25</ecNumber>
    </recommendedName>
    <alternativeName>
        <fullName evidence="9">GTP cyclohydrolase II</fullName>
    </alternativeName>
</protein>
<evidence type="ECO:0000256" key="9">
    <source>
        <dbReference type="HAMAP-Rule" id="MF_00179"/>
    </source>
</evidence>
<organism evidence="11 12">
    <name type="scientific">Pseudoduganella namucuonensis</name>
    <dbReference type="NCBI Taxonomy" id="1035707"/>
    <lineage>
        <taxon>Bacteria</taxon>
        <taxon>Pseudomonadati</taxon>
        <taxon>Pseudomonadota</taxon>
        <taxon>Betaproteobacteria</taxon>
        <taxon>Burkholderiales</taxon>
        <taxon>Oxalobacteraceae</taxon>
        <taxon>Telluria group</taxon>
        <taxon>Pseudoduganella</taxon>
    </lineage>
</organism>
<feature type="binding site" evidence="9">
    <location>
        <begin position="49"/>
        <end position="53"/>
    </location>
    <ligand>
        <name>GTP</name>
        <dbReference type="ChEBI" id="CHEBI:37565"/>
    </ligand>
</feature>
<comment type="pathway">
    <text evidence="1 9">Cofactor biosynthesis; riboflavin biosynthesis; 5-amino-6-(D-ribitylamino)uracil from GTP: step 1/4.</text>
</comment>
<dbReference type="HAMAP" id="MF_00179">
    <property type="entry name" value="RibA"/>
    <property type="match status" value="1"/>
</dbReference>
<comment type="catalytic activity">
    <reaction evidence="8 9">
        <text>GTP + 4 H2O = 2,5-diamino-6-hydroxy-4-(5-phosphoribosylamino)-pyrimidine + formate + 2 phosphate + 3 H(+)</text>
        <dbReference type="Rhea" id="RHEA:23704"/>
        <dbReference type="ChEBI" id="CHEBI:15377"/>
        <dbReference type="ChEBI" id="CHEBI:15378"/>
        <dbReference type="ChEBI" id="CHEBI:15740"/>
        <dbReference type="ChEBI" id="CHEBI:37565"/>
        <dbReference type="ChEBI" id="CHEBI:43474"/>
        <dbReference type="ChEBI" id="CHEBI:58614"/>
        <dbReference type="EC" id="3.5.4.25"/>
    </reaction>
</comment>
<evidence type="ECO:0000256" key="1">
    <source>
        <dbReference type="ARBA" id="ARBA00004853"/>
    </source>
</evidence>
<dbReference type="NCBIfam" id="NF001591">
    <property type="entry name" value="PRK00393.1"/>
    <property type="match status" value="1"/>
</dbReference>
<dbReference type="InterPro" id="IPR000926">
    <property type="entry name" value="RibA"/>
</dbReference>
<dbReference type="EMBL" id="FPBO01000021">
    <property type="protein sequence ID" value="SFV02597.1"/>
    <property type="molecule type" value="Genomic_DNA"/>
</dbReference>
<dbReference type="AlphaFoldDB" id="A0A1I7KYS7"/>
<feature type="binding site" evidence="9">
    <location>
        <position position="67"/>
    </location>
    <ligand>
        <name>Zn(2+)</name>
        <dbReference type="ChEBI" id="CHEBI:29105"/>
        <note>catalytic</note>
    </ligand>
</feature>
<feature type="binding site" evidence="9">
    <location>
        <begin position="92"/>
        <end position="94"/>
    </location>
    <ligand>
        <name>GTP</name>
        <dbReference type="ChEBI" id="CHEBI:37565"/>
    </ligand>
</feature>
<dbReference type="InterPro" id="IPR036144">
    <property type="entry name" value="RibA-like_sf"/>
</dbReference>
<evidence type="ECO:0000259" key="10">
    <source>
        <dbReference type="Pfam" id="PF00925"/>
    </source>
</evidence>
<evidence type="ECO:0000313" key="11">
    <source>
        <dbReference type="EMBL" id="SFV02597.1"/>
    </source>
</evidence>
<keyword evidence="6 9" id="KW-0862">Zinc</keyword>
<dbReference type="GO" id="GO:0008270">
    <property type="term" value="F:zinc ion binding"/>
    <property type="evidence" value="ECO:0007669"/>
    <property type="project" value="UniProtKB-UniRule"/>
</dbReference>
<dbReference type="GO" id="GO:0003935">
    <property type="term" value="F:GTP cyclohydrolase II activity"/>
    <property type="evidence" value="ECO:0007669"/>
    <property type="project" value="UniProtKB-UniRule"/>
</dbReference>
<keyword evidence="7 9" id="KW-0342">GTP-binding</keyword>
<dbReference type="CDD" id="cd00641">
    <property type="entry name" value="GTP_cyclohydro2"/>
    <property type="match status" value="1"/>
</dbReference>
<feature type="binding site" evidence="9">
    <location>
        <position position="65"/>
    </location>
    <ligand>
        <name>Zn(2+)</name>
        <dbReference type="ChEBI" id="CHEBI:29105"/>
        <note>catalytic</note>
    </ligand>
</feature>
<feature type="domain" description="GTP cyclohydrolase II" evidence="10">
    <location>
        <begin position="6"/>
        <end position="169"/>
    </location>
</feature>
<sequence length="208" mass="22219">MPIHHIASCRLPTRFAEFELHGFQDPASGHEHLALTLGDIGDGLPVLCRVHSECMTGDALFSQRCDCGAQLAAALERIAARGRGVVLYLRQEGRGIGLMNKIRAYGLQDAGADTVEANARLGFAADLRDYAMCGPMLAHVRVASIELMTNNPRKLDALREAGVVVAGRIGLVHGVNPHNRRYLATKAAKLGHLFGPASGIGPEAEVLP</sequence>
<feature type="binding site" evidence="9">
    <location>
        <position position="114"/>
    </location>
    <ligand>
        <name>GTP</name>
        <dbReference type="ChEBI" id="CHEBI:37565"/>
    </ligand>
</feature>
<evidence type="ECO:0000313" key="12">
    <source>
        <dbReference type="Proteomes" id="UP000199391"/>
    </source>
</evidence>